<dbReference type="Proteomes" id="UP000886501">
    <property type="component" value="Unassembled WGS sequence"/>
</dbReference>
<keyword evidence="2" id="KW-1185">Reference proteome</keyword>
<proteinExistence type="predicted"/>
<organism evidence="1 2">
    <name type="scientific">Thelephora ganbajun</name>
    <name type="common">Ganba fungus</name>
    <dbReference type="NCBI Taxonomy" id="370292"/>
    <lineage>
        <taxon>Eukaryota</taxon>
        <taxon>Fungi</taxon>
        <taxon>Dikarya</taxon>
        <taxon>Basidiomycota</taxon>
        <taxon>Agaricomycotina</taxon>
        <taxon>Agaricomycetes</taxon>
        <taxon>Thelephorales</taxon>
        <taxon>Thelephoraceae</taxon>
        <taxon>Thelephora</taxon>
    </lineage>
</organism>
<gene>
    <name evidence="1" type="ORF">BDM02DRAFT_3153349</name>
</gene>
<name>A0ACB6ZV04_THEGA</name>
<protein>
    <submittedName>
        <fullName evidence="1">Uncharacterized protein</fullName>
    </submittedName>
</protein>
<evidence type="ECO:0000313" key="2">
    <source>
        <dbReference type="Proteomes" id="UP000886501"/>
    </source>
</evidence>
<sequence>MKTLFWLLLPVLLTAWAAQAARSVNFQVAQPPIERNFAWFYGRQVLMHFEHTAPAPTGSLAPRSPSTDCSPAGSWAAVTLNFTDVSRYTRLFAAVGTFIFQLDNIVSSTESLRLALVHATFYTSTKIYPPAPTSDIIIPIGPLANNSGAQVLIPPSLSVSVTIPWNTDEICAEMYTSGNSQEEFWYSNVPGKYLGNWCCFPVSHNIYWRWVVSYLLVPSLTDPSDRRPVPSYAILDLPLYYVDPTPFIPLLTDGKPHNITIDVASAEPDHATNSNWIVSANLQVVTRSPSEPTTGNIASYGVESFAQTTTSLSEGSVEITTRGTRKLRIESEVICGDGSKRQVLVTQTSSGANTSSHNGFTKSTDQFSHPLHVNFKAFDPAFNSWETSFDHSYERLFSPSPFALASNVRSHQTAGGYGSFPASNGTNENQFFYNDARGDTCRRTVSAAYNNITCNGGGVEICPTVTFVCEMS</sequence>
<accession>A0ACB6ZV04</accession>
<reference evidence="1" key="1">
    <citation type="submission" date="2019-10" db="EMBL/GenBank/DDBJ databases">
        <authorList>
            <consortium name="DOE Joint Genome Institute"/>
            <person name="Kuo A."/>
            <person name="Miyauchi S."/>
            <person name="Kiss E."/>
            <person name="Drula E."/>
            <person name="Kohler A."/>
            <person name="Sanchez-Garcia M."/>
            <person name="Andreopoulos B."/>
            <person name="Barry K.W."/>
            <person name="Bonito G."/>
            <person name="Buee M."/>
            <person name="Carver A."/>
            <person name="Chen C."/>
            <person name="Cichocki N."/>
            <person name="Clum A."/>
            <person name="Culley D."/>
            <person name="Crous P.W."/>
            <person name="Fauchery L."/>
            <person name="Girlanda M."/>
            <person name="Hayes R."/>
            <person name="Keri Z."/>
            <person name="Labutti K."/>
            <person name="Lipzen A."/>
            <person name="Lombard V."/>
            <person name="Magnuson J."/>
            <person name="Maillard F."/>
            <person name="Morin E."/>
            <person name="Murat C."/>
            <person name="Nolan M."/>
            <person name="Ohm R."/>
            <person name="Pangilinan J."/>
            <person name="Pereira M."/>
            <person name="Perotto S."/>
            <person name="Peter M."/>
            <person name="Riley R."/>
            <person name="Sitrit Y."/>
            <person name="Stielow B."/>
            <person name="Szollosi G."/>
            <person name="Zifcakova L."/>
            <person name="Stursova M."/>
            <person name="Spatafora J.W."/>
            <person name="Tedersoo L."/>
            <person name="Vaario L.-M."/>
            <person name="Yamada A."/>
            <person name="Yan M."/>
            <person name="Wang P."/>
            <person name="Xu J."/>
            <person name="Bruns T."/>
            <person name="Baldrian P."/>
            <person name="Vilgalys R."/>
            <person name="Henrissat B."/>
            <person name="Grigoriev I.V."/>
            <person name="Hibbett D."/>
            <person name="Nagy L.G."/>
            <person name="Martin F.M."/>
        </authorList>
    </citation>
    <scope>NUCLEOTIDE SEQUENCE</scope>
    <source>
        <strain evidence="1">P2</strain>
    </source>
</reference>
<dbReference type="EMBL" id="MU117965">
    <property type="protein sequence ID" value="KAF9653138.1"/>
    <property type="molecule type" value="Genomic_DNA"/>
</dbReference>
<reference evidence="1" key="2">
    <citation type="journal article" date="2020" name="Nat. Commun.">
        <title>Large-scale genome sequencing of mycorrhizal fungi provides insights into the early evolution of symbiotic traits.</title>
        <authorList>
            <person name="Miyauchi S."/>
            <person name="Kiss E."/>
            <person name="Kuo A."/>
            <person name="Drula E."/>
            <person name="Kohler A."/>
            <person name="Sanchez-Garcia M."/>
            <person name="Morin E."/>
            <person name="Andreopoulos B."/>
            <person name="Barry K.W."/>
            <person name="Bonito G."/>
            <person name="Buee M."/>
            <person name="Carver A."/>
            <person name="Chen C."/>
            <person name="Cichocki N."/>
            <person name="Clum A."/>
            <person name="Culley D."/>
            <person name="Crous P.W."/>
            <person name="Fauchery L."/>
            <person name="Girlanda M."/>
            <person name="Hayes R.D."/>
            <person name="Keri Z."/>
            <person name="LaButti K."/>
            <person name="Lipzen A."/>
            <person name="Lombard V."/>
            <person name="Magnuson J."/>
            <person name="Maillard F."/>
            <person name="Murat C."/>
            <person name="Nolan M."/>
            <person name="Ohm R.A."/>
            <person name="Pangilinan J."/>
            <person name="Pereira M.F."/>
            <person name="Perotto S."/>
            <person name="Peter M."/>
            <person name="Pfister S."/>
            <person name="Riley R."/>
            <person name="Sitrit Y."/>
            <person name="Stielow J.B."/>
            <person name="Szollosi G."/>
            <person name="Zifcakova L."/>
            <person name="Stursova M."/>
            <person name="Spatafora J.W."/>
            <person name="Tedersoo L."/>
            <person name="Vaario L.M."/>
            <person name="Yamada A."/>
            <person name="Yan M."/>
            <person name="Wang P."/>
            <person name="Xu J."/>
            <person name="Bruns T."/>
            <person name="Baldrian P."/>
            <person name="Vilgalys R."/>
            <person name="Dunand C."/>
            <person name="Henrissat B."/>
            <person name="Grigoriev I.V."/>
            <person name="Hibbett D."/>
            <person name="Nagy L.G."/>
            <person name="Martin F.M."/>
        </authorList>
    </citation>
    <scope>NUCLEOTIDE SEQUENCE</scope>
    <source>
        <strain evidence="1">P2</strain>
    </source>
</reference>
<comment type="caution">
    <text evidence="1">The sequence shown here is derived from an EMBL/GenBank/DDBJ whole genome shotgun (WGS) entry which is preliminary data.</text>
</comment>
<evidence type="ECO:0000313" key="1">
    <source>
        <dbReference type="EMBL" id="KAF9653138.1"/>
    </source>
</evidence>